<name>A0AA87ZSD6_FICCA</name>
<evidence type="ECO:0000313" key="1">
    <source>
        <dbReference type="EMBL" id="GMN28671.1"/>
    </source>
</evidence>
<keyword evidence="2" id="KW-1185">Reference proteome</keyword>
<dbReference type="EMBL" id="BTGU01000002">
    <property type="protein sequence ID" value="GMN28671.1"/>
    <property type="molecule type" value="Genomic_DNA"/>
</dbReference>
<comment type="caution">
    <text evidence="1">The sequence shown here is derived from an EMBL/GenBank/DDBJ whole genome shotgun (WGS) entry which is preliminary data.</text>
</comment>
<gene>
    <name evidence="1" type="ORF">TIFTF001_002145</name>
</gene>
<reference evidence="1" key="1">
    <citation type="submission" date="2023-07" db="EMBL/GenBank/DDBJ databases">
        <title>draft genome sequence of fig (Ficus carica).</title>
        <authorList>
            <person name="Takahashi T."/>
            <person name="Nishimura K."/>
        </authorList>
    </citation>
    <scope>NUCLEOTIDE SEQUENCE</scope>
</reference>
<protein>
    <submittedName>
        <fullName evidence="1">Uncharacterized protein</fullName>
    </submittedName>
</protein>
<proteinExistence type="predicted"/>
<accession>A0AA87ZSD6</accession>
<sequence>MDASLPYTNAGTSQAPRFDAFDDELEHPCFDDFFYARMELLQPSLVQRNGLSFF</sequence>
<evidence type="ECO:0000313" key="2">
    <source>
        <dbReference type="Proteomes" id="UP001187192"/>
    </source>
</evidence>
<dbReference type="Proteomes" id="UP001187192">
    <property type="component" value="Unassembled WGS sequence"/>
</dbReference>
<organism evidence="1 2">
    <name type="scientific">Ficus carica</name>
    <name type="common">Common fig</name>
    <dbReference type="NCBI Taxonomy" id="3494"/>
    <lineage>
        <taxon>Eukaryota</taxon>
        <taxon>Viridiplantae</taxon>
        <taxon>Streptophyta</taxon>
        <taxon>Embryophyta</taxon>
        <taxon>Tracheophyta</taxon>
        <taxon>Spermatophyta</taxon>
        <taxon>Magnoliopsida</taxon>
        <taxon>eudicotyledons</taxon>
        <taxon>Gunneridae</taxon>
        <taxon>Pentapetalae</taxon>
        <taxon>rosids</taxon>
        <taxon>fabids</taxon>
        <taxon>Rosales</taxon>
        <taxon>Moraceae</taxon>
        <taxon>Ficeae</taxon>
        <taxon>Ficus</taxon>
    </lineage>
</organism>
<dbReference type="AlphaFoldDB" id="A0AA87ZSD6"/>